<feature type="domain" description="Phosphotransferase system enzyme I N-terminal" evidence="24">
    <location>
        <begin position="5"/>
        <end position="125"/>
    </location>
</feature>
<evidence type="ECO:0000256" key="21">
    <source>
        <dbReference type="SAM" id="Coils"/>
    </source>
</evidence>
<keyword evidence="26" id="KW-1185">Reference proteome</keyword>
<comment type="caution">
    <text evidence="25">The sequence shown here is derived from an EMBL/GenBank/DDBJ whole genome shotgun (WGS) entry which is preliminary data.</text>
</comment>
<evidence type="ECO:0000256" key="4">
    <source>
        <dbReference type="ARBA" id="ARBA00004496"/>
    </source>
</evidence>
<dbReference type="InterPro" id="IPR050499">
    <property type="entry name" value="PEP-utilizing_PTS_enzyme"/>
</dbReference>
<feature type="domain" description="PEP-utilising enzyme mobile" evidence="22">
    <location>
        <begin position="152"/>
        <end position="224"/>
    </location>
</feature>
<dbReference type="InterPro" id="IPR024692">
    <property type="entry name" value="PTS_EI"/>
</dbReference>
<evidence type="ECO:0000256" key="7">
    <source>
        <dbReference type="ARBA" id="ARBA00016544"/>
    </source>
</evidence>
<evidence type="ECO:0000313" key="25">
    <source>
        <dbReference type="EMBL" id="MBC8578648.1"/>
    </source>
</evidence>
<accession>A0A926IDF7</accession>
<dbReference type="GO" id="GO:0046872">
    <property type="term" value="F:metal ion binding"/>
    <property type="evidence" value="ECO:0007669"/>
    <property type="project" value="UniProtKB-KW"/>
</dbReference>
<dbReference type="InterPro" id="IPR040442">
    <property type="entry name" value="Pyrv_kinase-like_dom_sf"/>
</dbReference>
<dbReference type="SUPFAM" id="SSF51621">
    <property type="entry name" value="Phosphoenolpyruvate/pyruvate domain"/>
    <property type="match status" value="1"/>
</dbReference>
<evidence type="ECO:0000256" key="12">
    <source>
        <dbReference type="ARBA" id="ARBA00022683"/>
    </source>
</evidence>
<feature type="coiled-coil region" evidence="21">
    <location>
        <begin position="32"/>
        <end position="59"/>
    </location>
</feature>
<evidence type="ECO:0000256" key="19">
    <source>
        <dbReference type="PIRSR" id="PIRSR000732-2"/>
    </source>
</evidence>
<comment type="similarity">
    <text evidence="5 17">Belongs to the PEP-utilizing enzyme family.</text>
</comment>
<dbReference type="InterPro" id="IPR036618">
    <property type="entry name" value="PtsI_HPr-bd_sf"/>
</dbReference>
<feature type="domain" description="PEP-utilising enzyme C-terminal" evidence="23">
    <location>
        <begin position="250"/>
        <end position="539"/>
    </location>
</feature>
<evidence type="ECO:0000259" key="22">
    <source>
        <dbReference type="Pfam" id="PF00391"/>
    </source>
</evidence>
<evidence type="ECO:0000256" key="10">
    <source>
        <dbReference type="ARBA" id="ARBA00022597"/>
    </source>
</evidence>
<comment type="catalytic activity">
    <reaction evidence="1 17">
        <text>L-histidyl-[protein] + phosphoenolpyruvate = N(pros)-phospho-L-histidyl-[protein] + pyruvate</text>
        <dbReference type="Rhea" id="RHEA:23880"/>
        <dbReference type="Rhea" id="RHEA-COMP:9745"/>
        <dbReference type="Rhea" id="RHEA-COMP:9746"/>
        <dbReference type="ChEBI" id="CHEBI:15361"/>
        <dbReference type="ChEBI" id="CHEBI:29979"/>
        <dbReference type="ChEBI" id="CHEBI:58702"/>
        <dbReference type="ChEBI" id="CHEBI:64837"/>
        <dbReference type="EC" id="2.7.3.9"/>
    </reaction>
</comment>
<evidence type="ECO:0000256" key="3">
    <source>
        <dbReference type="ARBA" id="ARBA00002728"/>
    </source>
</evidence>
<dbReference type="EC" id="2.7.3.9" evidence="6 17"/>
<dbReference type="InterPro" id="IPR023151">
    <property type="entry name" value="PEP_util_CS"/>
</dbReference>
<dbReference type="PIRSF" id="PIRSF000732">
    <property type="entry name" value="PTS_enzyme_I"/>
    <property type="match status" value="1"/>
</dbReference>
<evidence type="ECO:0000256" key="6">
    <source>
        <dbReference type="ARBA" id="ARBA00012232"/>
    </source>
</evidence>
<dbReference type="InterPro" id="IPR036637">
    <property type="entry name" value="Phosphohistidine_dom_sf"/>
</dbReference>
<dbReference type="SUPFAM" id="SSF52009">
    <property type="entry name" value="Phosphohistidine domain"/>
    <property type="match status" value="1"/>
</dbReference>
<evidence type="ECO:0000256" key="8">
    <source>
        <dbReference type="ARBA" id="ARBA00022448"/>
    </source>
</evidence>
<evidence type="ECO:0000256" key="20">
    <source>
        <dbReference type="PIRSR" id="PIRSR000732-3"/>
    </source>
</evidence>
<evidence type="ECO:0000259" key="24">
    <source>
        <dbReference type="Pfam" id="PF05524"/>
    </source>
</evidence>
<evidence type="ECO:0000256" key="5">
    <source>
        <dbReference type="ARBA" id="ARBA00007837"/>
    </source>
</evidence>
<dbReference type="Gene3D" id="3.20.20.60">
    <property type="entry name" value="Phosphoenolpyruvate-binding domains"/>
    <property type="match status" value="1"/>
</dbReference>
<feature type="active site" description="Proton donor" evidence="18">
    <location>
        <position position="500"/>
    </location>
</feature>
<dbReference type="InterPro" id="IPR008731">
    <property type="entry name" value="PTS_EIN"/>
</dbReference>
<evidence type="ECO:0000256" key="15">
    <source>
        <dbReference type="ARBA" id="ARBA00022842"/>
    </source>
</evidence>
<keyword evidence="14 17" id="KW-0418">Kinase</keyword>
<keyword evidence="13 17" id="KW-0479">Metal-binding</keyword>
<comment type="function">
    <text evidence="3 17">General (non sugar-specific) component of the phosphoenolpyruvate-dependent sugar phosphotransferase system (sugar PTS). This major carbohydrate active-transport system catalyzes the phosphorylation of incoming sugar substrates concomitantly with their translocation across the cell membrane. Enzyme I transfers the phosphoryl group from phosphoenolpyruvate (PEP) to the phosphoryl carrier protein (HPr).</text>
</comment>
<dbReference type="SUPFAM" id="SSF47831">
    <property type="entry name" value="Enzyme I of the PEP:sugar phosphotransferase system HPr-binding (sub)domain"/>
    <property type="match status" value="1"/>
</dbReference>
<keyword evidence="8 17" id="KW-0813">Transport</keyword>
<dbReference type="Pfam" id="PF00391">
    <property type="entry name" value="PEP-utilizers"/>
    <property type="match status" value="1"/>
</dbReference>
<dbReference type="PROSITE" id="PS00742">
    <property type="entry name" value="PEP_ENZYMES_2"/>
    <property type="match status" value="1"/>
</dbReference>
<dbReference type="Proteomes" id="UP000655830">
    <property type="component" value="Unassembled WGS sequence"/>
</dbReference>
<evidence type="ECO:0000256" key="18">
    <source>
        <dbReference type="PIRSR" id="PIRSR000732-1"/>
    </source>
</evidence>
<evidence type="ECO:0000259" key="23">
    <source>
        <dbReference type="Pfam" id="PF02896"/>
    </source>
</evidence>
<evidence type="ECO:0000256" key="14">
    <source>
        <dbReference type="ARBA" id="ARBA00022777"/>
    </source>
</evidence>
<keyword evidence="9 17" id="KW-0963">Cytoplasm</keyword>
<protein>
    <recommendedName>
        <fullName evidence="7 17">Phosphoenolpyruvate-protein phosphotransferase</fullName>
        <ecNumber evidence="6 17">2.7.3.9</ecNumber>
    </recommendedName>
    <alternativeName>
        <fullName evidence="16 17">Phosphotransferase system, enzyme I</fullName>
    </alternativeName>
</protein>
<evidence type="ECO:0000256" key="17">
    <source>
        <dbReference type="PIRNR" id="PIRNR000732"/>
    </source>
</evidence>
<feature type="binding site" evidence="20">
    <location>
        <position position="453"/>
    </location>
    <ligand>
        <name>Mg(2+)</name>
        <dbReference type="ChEBI" id="CHEBI:18420"/>
    </ligand>
</feature>
<sequence length="547" mass="60523">MILDGIGASSGVAIGKVFIKQQNDFVLPTHKVTDTEAEIKRFNDAKEEATLELKVLYEKALEEVGEEHAQIFDVHQMLIADLDLHDQVVGIITDEKYNAAYAVSEASAIIAAMFESMDDPYLQERAADIRDISKRLIGILTGEKEVSLADINEPVILIAKDLFPSDTIQMNKQYVLGFITEDGGKMSHSAILARTMQIPAVVGVKNILTKLDKNSTIIIDGKSGKIYINPTDEELVYWKAKQEEDRNYKQKLQSLKGTANKTVDGIEIEINANIGSPEDIEGVLANDAKGIGLFRSEFLYMDGHALPTEEAQYEAYKKVIEAMEDRVIIRTLDVGGDKELHYLNIPKEENPFLGYRAIRVCLDQVDMFKVQLRALLRASVYGKLGIMFPMIATVEEIKEAKALLEETKRELLAEGIAVSEDIEVGMMIETPAAALISDVLAQEVDFFSIGTNDLTQYTLAVDRMNAKIAHLYNTHNLAVLRLIKMVVDNAHAAGIWVGICGEAAADTTLTETFLGMGIDELSVSAPSVLEVRKTIQQIDTSKIQLKL</sequence>
<evidence type="ECO:0000256" key="16">
    <source>
        <dbReference type="ARBA" id="ARBA00033235"/>
    </source>
</evidence>
<reference evidence="25" key="1">
    <citation type="submission" date="2020-08" db="EMBL/GenBank/DDBJ databases">
        <title>Genome public.</title>
        <authorList>
            <person name="Liu C."/>
            <person name="Sun Q."/>
        </authorList>
    </citation>
    <scope>NUCLEOTIDE SEQUENCE</scope>
    <source>
        <strain evidence="25">NSJ-12</strain>
    </source>
</reference>
<feature type="binding site" evidence="19">
    <location>
        <begin position="452"/>
        <end position="453"/>
    </location>
    <ligand>
        <name>phosphoenolpyruvate</name>
        <dbReference type="ChEBI" id="CHEBI:58702"/>
    </ligand>
</feature>
<comment type="cofactor">
    <cofactor evidence="2 17 20">
        <name>Mg(2+)</name>
        <dbReference type="ChEBI" id="CHEBI:18420"/>
    </cofactor>
</comment>
<dbReference type="InterPro" id="IPR000121">
    <property type="entry name" value="PEP_util_C"/>
</dbReference>
<feature type="active site" description="Tele-phosphohistidine intermediate" evidence="18">
    <location>
        <position position="188"/>
    </location>
</feature>
<dbReference type="RefSeq" id="WP_249331644.1">
    <property type="nucleotide sequence ID" value="NZ_JACRSY010000004.1"/>
</dbReference>
<keyword evidence="11 17" id="KW-0808">Transferase</keyword>
<dbReference type="Pfam" id="PF05524">
    <property type="entry name" value="PEP-utilisers_N"/>
    <property type="match status" value="1"/>
</dbReference>
<dbReference type="Gene3D" id="1.10.274.10">
    <property type="entry name" value="PtsI, HPr-binding domain"/>
    <property type="match status" value="1"/>
</dbReference>
<organism evidence="25 26">
    <name type="scientific">Zhenhengia yiwuensis</name>
    <dbReference type="NCBI Taxonomy" id="2763666"/>
    <lineage>
        <taxon>Bacteria</taxon>
        <taxon>Bacillati</taxon>
        <taxon>Bacillota</taxon>
        <taxon>Clostridia</taxon>
        <taxon>Lachnospirales</taxon>
        <taxon>Lachnospiraceae</taxon>
        <taxon>Zhenhengia</taxon>
    </lineage>
</organism>
<feature type="binding site" evidence="19">
    <location>
        <position position="330"/>
    </location>
    <ligand>
        <name>phosphoenolpyruvate</name>
        <dbReference type="ChEBI" id="CHEBI:58702"/>
    </ligand>
</feature>
<comment type="subcellular location">
    <subcellularLocation>
        <location evidence="4 17">Cytoplasm</location>
    </subcellularLocation>
</comment>
<dbReference type="EMBL" id="JACRSY010000004">
    <property type="protein sequence ID" value="MBC8578648.1"/>
    <property type="molecule type" value="Genomic_DNA"/>
</dbReference>
<dbReference type="InterPro" id="IPR008279">
    <property type="entry name" value="PEP-util_enz_mobile_dom"/>
</dbReference>
<dbReference type="PANTHER" id="PTHR46244">
    <property type="entry name" value="PHOSPHOENOLPYRUVATE-PROTEIN PHOSPHOTRANSFERASE"/>
    <property type="match status" value="1"/>
</dbReference>
<dbReference type="Pfam" id="PF02896">
    <property type="entry name" value="PEP-utilizers_C"/>
    <property type="match status" value="1"/>
</dbReference>
<dbReference type="AlphaFoldDB" id="A0A926IDF7"/>
<evidence type="ECO:0000313" key="26">
    <source>
        <dbReference type="Proteomes" id="UP000655830"/>
    </source>
</evidence>
<feature type="binding site" evidence="20">
    <location>
        <position position="429"/>
    </location>
    <ligand>
        <name>Mg(2+)</name>
        <dbReference type="ChEBI" id="CHEBI:18420"/>
    </ligand>
</feature>
<dbReference type="GO" id="GO:0008965">
    <property type="term" value="F:phosphoenolpyruvate-protein phosphotransferase activity"/>
    <property type="evidence" value="ECO:0007669"/>
    <property type="project" value="UniProtKB-EC"/>
</dbReference>
<proteinExistence type="inferred from homology"/>
<keyword evidence="10 17" id="KW-0762">Sugar transport</keyword>
<feature type="binding site" evidence="19">
    <location>
        <position position="463"/>
    </location>
    <ligand>
        <name>phosphoenolpyruvate</name>
        <dbReference type="ChEBI" id="CHEBI:58702"/>
    </ligand>
</feature>
<evidence type="ECO:0000256" key="13">
    <source>
        <dbReference type="ARBA" id="ARBA00022723"/>
    </source>
</evidence>
<evidence type="ECO:0000256" key="1">
    <source>
        <dbReference type="ARBA" id="ARBA00000683"/>
    </source>
</evidence>
<dbReference type="NCBIfam" id="TIGR01417">
    <property type="entry name" value="PTS_I_fam"/>
    <property type="match status" value="1"/>
</dbReference>
<gene>
    <name evidence="25" type="primary">ptsP</name>
    <name evidence="25" type="ORF">H8718_03780</name>
</gene>
<keyword evidence="12 17" id="KW-0598">Phosphotransferase system</keyword>
<evidence type="ECO:0000256" key="9">
    <source>
        <dbReference type="ARBA" id="ARBA00022490"/>
    </source>
</evidence>
<evidence type="ECO:0000256" key="2">
    <source>
        <dbReference type="ARBA" id="ARBA00001946"/>
    </source>
</evidence>
<dbReference type="Gene3D" id="3.50.30.10">
    <property type="entry name" value="Phosphohistidine domain"/>
    <property type="match status" value="1"/>
</dbReference>
<dbReference type="GO" id="GO:0016301">
    <property type="term" value="F:kinase activity"/>
    <property type="evidence" value="ECO:0007669"/>
    <property type="project" value="UniProtKB-KW"/>
</dbReference>
<keyword evidence="21" id="KW-0175">Coiled coil</keyword>
<dbReference type="PRINTS" id="PR01736">
    <property type="entry name" value="PHPHTRNFRASE"/>
</dbReference>
<name>A0A926IDF7_9FIRM</name>
<evidence type="ECO:0000256" key="11">
    <source>
        <dbReference type="ARBA" id="ARBA00022679"/>
    </source>
</evidence>
<dbReference type="InterPro" id="IPR006318">
    <property type="entry name" value="PTS_EI-like"/>
</dbReference>
<dbReference type="InterPro" id="IPR015813">
    <property type="entry name" value="Pyrv/PenolPyrv_kinase-like_dom"/>
</dbReference>
<dbReference type="GO" id="GO:0009401">
    <property type="term" value="P:phosphoenolpyruvate-dependent sugar phosphotransferase system"/>
    <property type="evidence" value="ECO:0007669"/>
    <property type="project" value="UniProtKB-KW"/>
</dbReference>
<keyword evidence="15 17" id="KW-0460">Magnesium</keyword>
<feature type="binding site" evidence="19">
    <location>
        <position position="295"/>
    </location>
    <ligand>
        <name>phosphoenolpyruvate</name>
        <dbReference type="ChEBI" id="CHEBI:58702"/>
    </ligand>
</feature>
<dbReference type="GO" id="GO:0005737">
    <property type="term" value="C:cytoplasm"/>
    <property type="evidence" value="ECO:0007669"/>
    <property type="project" value="UniProtKB-SubCell"/>
</dbReference>
<dbReference type="PANTHER" id="PTHR46244:SF3">
    <property type="entry name" value="PHOSPHOENOLPYRUVATE-PROTEIN PHOSPHOTRANSFERASE"/>
    <property type="match status" value="1"/>
</dbReference>